<keyword evidence="3" id="KW-0804">Transcription</keyword>
<dbReference type="InterPro" id="IPR050707">
    <property type="entry name" value="HTH_MetabolicPath_Reg"/>
</dbReference>
<dbReference type="PROSITE" id="PS51078">
    <property type="entry name" value="ICLR_ED"/>
    <property type="match status" value="1"/>
</dbReference>
<dbReference type="SMART" id="SM00346">
    <property type="entry name" value="HTH_ICLR"/>
    <property type="match status" value="1"/>
</dbReference>
<feature type="domain" description="IclR-ED" evidence="4">
    <location>
        <begin position="69"/>
        <end position="240"/>
    </location>
</feature>
<evidence type="ECO:0000313" key="6">
    <source>
        <dbReference type="Proteomes" id="UP000605099"/>
    </source>
</evidence>
<name>A0ABQ2JDX4_9SPHN</name>
<dbReference type="SUPFAM" id="SSF46785">
    <property type="entry name" value="Winged helix' DNA-binding domain"/>
    <property type="match status" value="1"/>
</dbReference>
<dbReference type="InterPro" id="IPR029016">
    <property type="entry name" value="GAF-like_dom_sf"/>
</dbReference>
<dbReference type="InterPro" id="IPR036388">
    <property type="entry name" value="WH-like_DNA-bd_sf"/>
</dbReference>
<dbReference type="PANTHER" id="PTHR30136:SF24">
    <property type="entry name" value="HTH-TYPE TRANSCRIPTIONAL REPRESSOR ALLR"/>
    <property type="match status" value="1"/>
</dbReference>
<protein>
    <submittedName>
        <fullName evidence="5">Transcriptional regulator</fullName>
    </submittedName>
</protein>
<evidence type="ECO:0000256" key="3">
    <source>
        <dbReference type="ARBA" id="ARBA00023163"/>
    </source>
</evidence>
<dbReference type="SUPFAM" id="SSF55781">
    <property type="entry name" value="GAF domain-like"/>
    <property type="match status" value="1"/>
</dbReference>
<dbReference type="InterPro" id="IPR005471">
    <property type="entry name" value="Tscrpt_reg_IclR_N"/>
</dbReference>
<dbReference type="Gene3D" id="3.30.450.40">
    <property type="match status" value="1"/>
</dbReference>
<dbReference type="Pfam" id="PF09339">
    <property type="entry name" value="HTH_IclR"/>
    <property type="match status" value="1"/>
</dbReference>
<dbReference type="Pfam" id="PF01614">
    <property type="entry name" value="IclR_C"/>
    <property type="match status" value="1"/>
</dbReference>
<proteinExistence type="predicted"/>
<dbReference type="Proteomes" id="UP000605099">
    <property type="component" value="Unassembled WGS sequence"/>
</dbReference>
<gene>
    <name evidence="5" type="ORF">GCM10011349_08320</name>
</gene>
<dbReference type="RefSeq" id="WP_188818428.1">
    <property type="nucleotide sequence ID" value="NZ_BMLK01000003.1"/>
</dbReference>
<organism evidence="5 6">
    <name type="scientific">Novosphingobium indicum</name>
    <dbReference type="NCBI Taxonomy" id="462949"/>
    <lineage>
        <taxon>Bacteria</taxon>
        <taxon>Pseudomonadati</taxon>
        <taxon>Pseudomonadota</taxon>
        <taxon>Alphaproteobacteria</taxon>
        <taxon>Sphingomonadales</taxon>
        <taxon>Sphingomonadaceae</taxon>
        <taxon>Novosphingobium</taxon>
    </lineage>
</organism>
<dbReference type="EMBL" id="BMLK01000003">
    <property type="protein sequence ID" value="GGN43806.1"/>
    <property type="molecule type" value="Genomic_DNA"/>
</dbReference>
<reference evidence="6" key="1">
    <citation type="journal article" date="2019" name="Int. J. Syst. Evol. Microbiol.">
        <title>The Global Catalogue of Microorganisms (GCM) 10K type strain sequencing project: providing services to taxonomists for standard genome sequencing and annotation.</title>
        <authorList>
            <consortium name="The Broad Institute Genomics Platform"/>
            <consortium name="The Broad Institute Genome Sequencing Center for Infectious Disease"/>
            <person name="Wu L."/>
            <person name="Ma J."/>
        </authorList>
    </citation>
    <scope>NUCLEOTIDE SEQUENCE [LARGE SCALE GENOMIC DNA]</scope>
    <source>
        <strain evidence="6">CGMCC 1.6784</strain>
    </source>
</reference>
<comment type="caution">
    <text evidence="5">The sequence shown here is derived from an EMBL/GenBank/DDBJ whole genome shotgun (WGS) entry which is preliminary data.</text>
</comment>
<keyword evidence="6" id="KW-1185">Reference proteome</keyword>
<keyword evidence="2" id="KW-0238">DNA-binding</keyword>
<evidence type="ECO:0000256" key="2">
    <source>
        <dbReference type="ARBA" id="ARBA00023125"/>
    </source>
</evidence>
<evidence type="ECO:0000313" key="5">
    <source>
        <dbReference type="EMBL" id="GGN43806.1"/>
    </source>
</evidence>
<accession>A0ABQ2JDX4</accession>
<dbReference type="InterPro" id="IPR036390">
    <property type="entry name" value="WH_DNA-bd_sf"/>
</dbReference>
<keyword evidence="1" id="KW-0805">Transcription regulation</keyword>
<dbReference type="InterPro" id="IPR014757">
    <property type="entry name" value="Tscrpt_reg_IclR_C"/>
</dbReference>
<evidence type="ECO:0000259" key="4">
    <source>
        <dbReference type="PROSITE" id="PS51078"/>
    </source>
</evidence>
<dbReference type="Gene3D" id="1.10.10.10">
    <property type="entry name" value="Winged helix-like DNA-binding domain superfamily/Winged helix DNA-binding domain"/>
    <property type="match status" value="1"/>
</dbReference>
<evidence type="ECO:0000256" key="1">
    <source>
        <dbReference type="ARBA" id="ARBA00023015"/>
    </source>
</evidence>
<dbReference type="PANTHER" id="PTHR30136">
    <property type="entry name" value="HELIX-TURN-HELIX TRANSCRIPTIONAL REGULATOR, ICLR FAMILY"/>
    <property type="match status" value="1"/>
</dbReference>
<sequence length="240" mass="25387">MAVKRSRSATRMLSVFESIAHAQPIGVSALARLLEADKSAVQRDLMTLADAGWIRPAPGLSGQWELSPHVLTLARPPHSNESLRLRAGPILERLRTETGETAYLAVPDGDHFVVMAAAESHHLLRMVPAIGIVIPMQGSATARAVLPYLPKDRQAQILGSLPDAGTRAEFDATRARGYTVNDEELQAGAVAMAAAVLGPDGLPVGTLVLTGPAERLTPDRREAMGALLSAGARQLSTETG</sequence>